<evidence type="ECO:0000313" key="3">
    <source>
        <dbReference type="Proteomes" id="UP000267945"/>
    </source>
</evidence>
<feature type="transmembrane region" description="Helical" evidence="1">
    <location>
        <begin position="34"/>
        <end position="51"/>
    </location>
</feature>
<protein>
    <recommendedName>
        <fullName evidence="4">DUF554 domain-containing protein</fullName>
    </recommendedName>
</protein>
<gene>
    <name evidence="2" type="ORF">LH5_00375</name>
</gene>
<keyword evidence="1" id="KW-0472">Membrane</keyword>
<evidence type="ECO:0000256" key="1">
    <source>
        <dbReference type="SAM" id="Phobius"/>
    </source>
</evidence>
<organism evidence="2 3">
    <name type="scientific">Lactobacillus helveticus</name>
    <name type="common">Lactobacillus suntoryeus</name>
    <dbReference type="NCBI Taxonomy" id="1587"/>
    <lineage>
        <taxon>Bacteria</taxon>
        <taxon>Bacillati</taxon>
        <taxon>Bacillota</taxon>
        <taxon>Bacilli</taxon>
        <taxon>Lactobacillales</taxon>
        <taxon>Lactobacillaceae</taxon>
        <taxon>Lactobacillus</taxon>
    </lineage>
</organism>
<sequence length="52" mass="5583">MPIGVIVNASSVLLGGMFGVFFGNKLSEDFKEKLNMIFGACSMGMGIFLLHL</sequence>
<evidence type="ECO:0008006" key="4">
    <source>
        <dbReference type="Google" id="ProtNLM"/>
    </source>
</evidence>
<proteinExistence type="predicted"/>
<dbReference type="Proteomes" id="UP000267945">
    <property type="component" value="Chromosome"/>
</dbReference>
<dbReference type="AlphaFoldDB" id="A0A3Q8STR4"/>
<keyword evidence="1" id="KW-0812">Transmembrane</keyword>
<evidence type="ECO:0000313" key="2">
    <source>
        <dbReference type="EMBL" id="AZK90636.1"/>
    </source>
</evidence>
<dbReference type="Pfam" id="PF04474">
    <property type="entry name" value="DUF554"/>
    <property type="match status" value="1"/>
</dbReference>
<dbReference type="EMBL" id="CP019581">
    <property type="protein sequence ID" value="AZK90636.1"/>
    <property type="molecule type" value="Genomic_DNA"/>
</dbReference>
<reference evidence="2 3" key="1">
    <citation type="submission" date="2017-02" db="EMBL/GenBank/DDBJ databases">
        <title>Complete genome sequence of Lactobacillus helveticus.</title>
        <authorList>
            <person name="Kim J.F."/>
            <person name="Chung Y."/>
            <person name="Kwak M."/>
        </authorList>
    </citation>
    <scope>NUCLEOTIDE SEQUENCE [LARGE SCALE GENOMIC DNA]</scope>
    <source>
        <strain evidence="2 3">LH5</strain>
    </source>
</reference>
<name>A0A3Q8STR4_LACHE</name>
<accession>A0A3Q8STR4</accession>
<feature type="transmembrane region" description="Helical" evidence="1">
    <location>
        <begin position="6"/>
        <end position="22"/>
    </location>
</feature>
<dbReference type="InterPro" id="IPR007563">
    <property type="entry name" value="DUF554"/>
</dbReference>
<keyword evidence="1" id="KW-1133">Transmembrane helix</keyword>